<keyword evidence="2 7" id="KW-0813">Transport</keyword>
<evidence type="ECO:0000256" key="7">
    <source>
        <dbReference type="RuleBase" id="RU363032"/>
    </source>
</evidence>
<feature type="region of interest" description="Disordered" evidence="8">
    <location>
        <begin position="264"/>
        <end position="347"/>
    </location>
</feature>
<evidence type="ECO:0000256" key="8">
    <source>
        <dbReference type="SAM" id="MobiDB-lite"/>
    </source>
</evidence>
<dbReference type="Gene3D" id="1.10.3720.10">
    <property type="entry name" value="MetI-like"/>
    <property type="match status" value="1"/>
</dbReference>
<gene>
    <name evidence="10" type="ORF">OWR29_41220</name>
</gene>
<evidence type="ECO:0000256" key="1">
    <source>
        <dbReference type="ARBA" id="ARBA00004651"/>
    </source>
</evidence>
<dbReference type="InterPro" id="IPR050366">
    <property type="entry name" value="BP-dependent_transpt_permease"/>
</dbReference>
<feature type="transmembrane region" description="Helical" evidence="7">
    <location>
        <begin position="232"/>
        <end position="253"/>
    </location>
</feature>
<sequence length="347" mass="34844">MSRRRSLHLGIGLTLVLLLAAAVVVSYLWLPFAPDDTSGGRLSPPGDGHLLGTDKLGRDLFTQLLLGGRIAFATGIGAVAVGSLLGVSFGLLAGFATRWLDDAAAVALDILIAFPTLLLAMIIVAGAGASLGAAILAIGIGMAAIVARLTRVLVKQVLAREYITAARVAGISWPRIVASHILPNIAPTLMVNLALQAGLAVLAEASLSYLGLGTPPPNASWGRMLFEAQATALTAPVAALAPGIALVALVIGLNLTADGLRDLTDPTRRRARTATSPASSTSPATTPETAATPASEPAAATAASATAAATATASAAASAAERDISPRRAAGADGVAEPSDPTGRSER</sequence>
<feature type="transmembrane region" description="Helical" evidence="7">
    <location>
        <begin position="70"/>
        <end position="96"/>
    </location>
</feature>
<feature type="domain" description="ABC transmembrane type-1" evidence="9">
    <location>
        <begin position="72"/>
        <end position="257"/>
    </location>
</feature>
<keyword evidence="4 7" id="KW-0812">Transmembrane</keyword>
<protein>
    <submittedName>
        <fullName evidence="10">ABC transporter permease</fullName>
    </submittedName>
</protein>
<feature type="transmembrane region" description="Helical" evidence="7">
    <location>
        <begin position="189"/>
        <end position="212"/>
    </location>
</feature>
<evidence type="ECO:0000256" key="5">
    <source>
        <dbReference type="ARBA" id="ARBA00022989"/>
    </source>
</evidence>
<name>A0ABT4BD59_9ACTN</name>
<evidence type="ECO:0000256" key="4">
    <source>
        <dbReference type="ARBA" id="ARBA00022692"/>
    </source>
</evidence>
<keyword evidence="3" id="KW-1003">Cell membrane</keyword>
<dbReference type="InterPro" id="IPR000515">
    <property type="entry name" value="MetI-like"/>
</dbReference>
<evidence type="ECO:0000313" key="10">
    <source>
        <dbReference type="EMBL" id="MCY1144457.1"/>
    </source>
</evidence>
<organism evidence="10 11">
    <name type="scientific">Paractinoplanes pyxinae</name>
    <dbReference type="NCBI Taxonomy" id="2997416"/>
    <lineage>
        <taxon>Bacteria</taxon>
        <taxon>Bacillati</taxon>
        <taxon>Actinomycetota</taxon>
        <taxon>Actinomycetes</taxon>
        <taxon>Micromonosporales</taxon>
        <taxon>Micromonosporaceae</taxon>
        <taxon>Paractinoplanes</taxon>
    </lineage>
</organism>
<evidence type="ECO:0000256" key="3">
    <source>
        <dbReference type="ARBA" id="ARBA00022475"/>
    </source>
</evidence>
<feature type="transmembrane region" description="Helical" evidence="7">
    <location>
        <begin position="103"/>
        <end position="125"/>
    </location>
</feature>
<keyword evidence="6 7" id="KW-0472">Membrane</keyword>
<reference evidence="10" key="1">
    <citation type="submission" date="2022-11" db="EMBL/GenBank/DDBJ databases">
        <authorList>
            <person name="Somphong A."/>
            <person name="Phongsopitanun W."/>
        </authorList>
    </citation>
    <scope>NUCLEOTIDE SEQUENCE</scope>
    <source>
        <strain evidence="10">Pm04-4</strain>
    </source>
</reference>
<keyword evidence="11" id="KW-1185">Reference proteome</keyword>
<dbReference type="EMBL" id="JAPNTZ010000020">
    <property type="protein sequence ID" value="MCY1144457.1"/>
    <property type="molecule type" value="Genomic_DNA"/>
</dbReference>
<feature type="compositionally biased region" description="Low complexity" evidence="8">
    <location>
        <begin position="273"/>
        <end position="319"/>
    </location>
</feature>
<accession>A0ABT4BD59</accession>
<dbReference type="PANTHER" id="PTHR43386:SF25">
    <property type="entry name" value="PEPTIDE ABC TRANSPORTER PERMEASE PROTEIN"/>
    <property type="match status" value="1"/>
</dbReference>
<dbReference type="PANTHER" id="PTHR43386">
    <property type="entry name" value="OLIGOPEPTIDE TRANSPORT SYSTEM PERMEASE PROTEIN APPC"/>
    <property type="match status" value="1"/>
</dbReference>
<dbReference type="Proteomes" id="UP001151002">
    <property type="component" value="Unassembled WGS sequence"/>
</dbReference>
<dbReference type="PROSITE" id="PS50928">
    <property type="entry name" value="ABC_TM1"/>
    <property type="match status" value="1"/>
</dbReference>
<dbReference type="InterPro" id="IPR035906">
    <property type="entry name" value="MetI-like_sf"/>
</dbReference>
<dbReference type="CDD" id="cd06261">
    <property type="entry name" value="TM_PBP2"/>
    <property type="match status" value="1"/>
</dbReference>
<comment type="subcellular location">
    <subcellularLocation>
        <location evidence="1 7">Cell membrane</location>
        <topology evidence="1 7">Multi-pass membrane protein</topology>
    </subcellularLocation>
</comment>
<dbReference type="RefSeq" id="WP_267569040.1">
    <property type="nucleotide sequence ID" value="NZ_JAPNTZ010000020.1"/>
</dbReference>
<dbReference type="SUPFAM" id="SSF161098">
    <property type="entry name" value="MetI-like"/>
    <property type="match status" value="1"/>
</dbReference>
<comment type="similarity">
    <text evidence="7">Belongs to the binding-protein-dependent transport system permease family.</text>
</comment>
<evidence type="ECO:0000256" key="6">
    <source>
        <dbReference type="ARBA" id="ARBA00023136"/>
    </source>
</evidence>
<evidence type="ECO:0000313" key="11">
    <source>
        <dbReference type="Proteomes" id="UP001151002"/>
    </source>
</evidence>
<dbReference type="Pfam" id="PF00528">
    <property type="entry name" value="BPD_transp_1"/>
    <property type="match status" value="1"/>
</dbReference>
<evidence type="ECO:0000256" key="2">
    <source>
        <dbReference type="ARBA" id="ARBA00022448"/>
    </source>
</evidence>
<keyword evidence="5 7" id="KW-1133">Transmembrane helix</keyword>
<evidence type="ECO:0000259" key="9">
    <source>
        <dbReference type="PROSITE" id="PS50928"/>
    </source>
</evidence>
<comment type="caution">
    <text evidence="10">The sequence shown here is derived from an EMBL/GenBank/DDBJ whole genome shotgun (WGS) entry which is preliminary data.</text>
</comment>
<feature type="transmembrane region" description="Helical" evidence="7">
    <location>
        <begin position="131"/>
        <end position="150"/>
    </location>
</feature>
<proteinExistence type="inferred from homology"/>
<feature type="transmembrane region" description="Helical" evidence="7">
    <location>
        <begin position="7"/>
        <end position="30"/>
    </location>
</feature>